<dbReference type="InterPro" id="IPR013830">
    <property type="entry name" value="SGNH_hydro"/>
</dbReference>
<dbReference type="EMBL" id="PVUH01000013">
    <property type="protein sequence ID" value="PRW89898.1"/>
    <property type="molecule type" value="Genomic_DNA"/>
</dbReference>
<dbReference type="SUPFAM" id="SSF52266">
    <property type="entry name" value="SGNH hydrolase"/>
    <property type="match status" value="1"/>
</dbReference>
<reference evidence="2 3" key="1">
    <citation type="submission" date="2018-03" db="EMBL/GenBank/DDBJ databases">
        <title>Blue discolouration in mozzarella cheese caused by Pseudomonas fluorescens.</title>
        <authorList>
            <person name="Chiesa F."/>
            <person name="Dalmasso A."/>
            <person name="Lomonaco S."/>
        </authorList>
    </citation>
    <scope>NUCLEOTIDE SEQUENCE [LARGE SCALE GENOMIC DNA]</scope>
    <source>
        <strain evidence="2 3">11293</strain>
    </source>
</reference>
<accession>A0A2T0I3L1</accession>
<comment type="caution">
    <text evidence="2">The sequence shown here is derived from an EMBL/GenBank/DDBJ whole genome shotgun (WGS) entry which is preliminary data.</text>
</comment>
<protein>
    <recommendedName>
        <fullName evidence="1">SGNH hydrolase-type esterase domain-containing protein</fullName>
    </recommendedName>
</protein>
<evidence type="ECO:0000313" key="2">
    <source>
        <dbReference type="EMBL" id="PRW89898.1"/>
    </source>
</evidence>
<organism evidence="2 3">
    <name type="scientific">Pseudomonas fluorescens</name>
    <dbReference type="NCBI Taxonomy" id="294"/>
    <lineage>
        <taxon>Bacteria</taxon>
        <taxon>Pseudomonadati</taxon>
        <taxon>Pseudomonadota</taxon>
        <taxon>Gammaproteobacteria</taxon>
        <taxon>Pseudomonadales</taxon>
        <taxon>Pseudomonadaceae</taxon>
        <taxon>Pseudomonas</taxon>
    </lineage>
</organism>
<dbReference type="InterPro" id="IPR036514">
    <property type="entry name" value="SGNH_hydro_sf"/>
</dbReference>
<dbReference type="AlphaFoldDB" id="A0A2T0I3L1"/>
<sequence length="606" mass="62737">MATTHIYRAGTVSIAAGALIATGAGTAWLSNAARGDVLVIPSGQCFELVTVETDNRVTLDAAPAAAVNGAPYVLLRFATSQNVRDLLEKVEEFLKDRQISLAEFADWATGTATGGPNNDGKYPLTDRYGTVTMAACPARLAVIAGSGGGGGGGGTGTVKQLNDVVPDENGKLTVTAGDVGAATAEQGARADGAVQKALARLYKPLLTDVLVLGDSRAFQCTKGNVGFTDWAVSETGGLAVFPLALNKGIDGNTTSQMLARLQTDVIANSSAFDVMVHFGTGNDRIHGMSLDQTIRNLEYLYAALLKRGKVVIAIAETPVIGANVGLPPQQTANHFAVHNWYLNVAPGLGVIVVNPWDEMVDPASGSNFWPKEGMTGDGLHPTPMGARIIGRKVGEALKRLFTYPAILPTSNVAFDAALVPGGSLIPNSLLTGTNGLLGDGSNATGQLASSCTLLGSDLNGLAVAASKEAADVGFKQVLRITGMPSGTTPTLTFEQSVDVSKVAVGQRLRAVAGWEFISVNTSVLQVALQIVAVSASGTTIAQIGQNQELVNAMPIGTIAGTLVTQTLTIAEMPTSLKVRLSIIFKSGTGQDATIKLRQVDLARIFA</sequence>
<evidence type="ECO:0000259" key="1">
    <source>
        <dbReference type="Pfam" id="PF13472"/>
    </source>
</evidence>
<name>A0A2T0I3L1_PSEFL</name>
<dbReference type="InterPro" id="IPR051532">
    <property type="entry name" value="Ester_Hydrolysis_Enzymes"/>
</dbReference>
<dbReference type="Pfam" id="PF13472">
    <property type="entry name" value="Lipase_GDSL_2"/>
    <property type="match status" value="1"/>
</dbReference>
<feature type="domain" description="SGNH hydrolase-type esterase" evidence="1">
    <location>
        <begin position="211"/>
        <end position="388"/>
    </location>
</feature>
<dbReference type="Gene3D" id="3.40.50.1110">
    <property type="entry name" value="SGNH hydrolase"/>
    <property type="match status" value="1"/>
</dbReference>
<dbReference type="PANTHER" id="PTHR30383:SF26">
    <property type="entry name" value="SGNH HYDROLASE-TYPE ESTERASE DOMAIN-CONTAINING PROTEIN"/>
    <property type="match status" value="1"/>
</dbReference>
<proteinExistence type="predicted"/>
<dbReference type="GO" id="GO:0004622">
    <property type="term" value="F:phosphatidylcholine lysophospholipase activity"/>
    <property type="evidence" value="ECO:0007669"/>
    <property type="project" value="TreeGrafter"/>
</dbReference>
<dbReference type="PANTHER" id="PTHR30383">
    <property type="entry name" value="THIOESTERASE 1/PROTEASE 1/LYSOPHOSPHOLIPASE L1"/>
    <property type="match status" value="1"/>
</dbReference>
<dbReference type="Proteomes" id="UP000239731">
    <property type="component" value="Unassembled WGS sequence"/>
</dbReference>
<gene>
    <name evidence="2" type="ORF">C7A10_19335</name>
</gene>
<dbReference type="RefSeq" id="WP_106118246.1">
    <property type="nucleotide sequence ID" value="NZ_PVUH01000013.1"/>
</dbReference>
<evidence type="ECO:0000313" key="3">
    <source>
        <dbReference type="Proteomes" id="UP000239731"/>
    </source>
</evidence>